<dbReference type="InterPro" id="IPR008271">
    <property type="entry name" value="Ser/Thr_kinase_AS"/>
</dbReference>
<dbReference type="Pfam" id="PF00069">
    <property type="entry name" value="Pkinase"/>
    <property type="match status" value="1"/>
</dbReference>
<dbReference type="HOGENOM" id="CLU_653105_0_0_1"/>
<proteinExistence type="predicted"/>
<dbReference type="PROSITE" id="PS50011">
    <property type="entry name" value="PROTEIN_KINASE_DOM"/>
    <property type="match status" value="1"/>
</dbReference>
<dbReference type="PANTHER" id="PTHR44167:SF24">
    <property type="entry name" value="SERINE_THREONINE-PROTEIN KINASE CHK2"/>
    <property type="match status" value="1"/>
</dbReference>
<dbReference type="SMART" id="SM00220">
    <property type="entry name" value="S_TKc"/>
    <property type="match status" value="1"/>
</dbReference>
<dbReference type="GO" id="GO:0005524">
    <property type="term" value="F:ATP binding"/>
    <property type="evidence" value="ECO:0007669"/>
    <property type="project" value="InterPro"/>
</dbReference>
<evidence type="ECO:0000313" key="2">
    <source>
        <dbReference type="EMBL" id="KFX50201.1"/>
    </source>
</evidence>
<sequence>MEDSNLILILVANDRRAEVAFSSKYNISRYMGPLGLSADLEVPFSSRETTPASDTGDEYSSSIFTHRIKLEFSQPPKNPAKASHLSSLPPLDLIGIDNPTVEASIAVTPRMKPIYLRERKIGSGSFASVYLVIDVSTGKQYAQKEFRSMTQRYVRQEIEILKQHPHERVVQVIDSYYENKPYYFIMPFFQNGCIRSYFPDSPIETRTATILLSQLLEAVAHLHAHNIVHRDIKPANVLIENTYPLKVRLADFGLAKQDSILKTFCGTEAYTAPEIVTYKYTSSVDIWSLGVIALEYIFGLPVLEEMGALSVNQRIRLRCRHIYNSSLSLESGNLADLVRGMLQKDPDSRFTASKCIEYGEQFGIWDSLQSGIRYPQDTERSSPTIVLNSSFESRHTSPSLVEPTIQPTIYNPTVDISILRTLKRPSGNSYPEAKRTAVFSTPS</sequence>
<dbReference type="AlphaFoldDB" id="A0A093VU92"/>
<accession>A0A093VU92</accession>
<evidence type="ECO:0000259" key="1">
    <source>
        <dbReference type="PROSITE" id="PS50011"/>
    </source>
</evidence>
<dbReference type="GO" id="GO:0004672">
    <property type="term" value="F:protein kinase activity"/>
    <property type="evidence" value="ECO:0007669"/>
    <property type="project" value="InterPro"/>
</dbReference>
<dbReference type="InterPro" id="IPR011009">
    <property type="entry name" value="Kinase-like_dom_sf"/>
</dbReference>
<dbReference type="InterPro" id="IPR000719">
    <property type="entry name" value="Prot_kinase_dom"/>
</dbReference>
<protein>
    <submittedName>
        <fullName evidence="2">Calcium/calmodulin-dependent protein kinase type 1G</fullName>
    </submittedName>
</protein>
<organism evidence="2">
    <name type="scientific">Talaromyces marneffei PM1</name>
    <dbReference type="NCBI Taxonomy" id="1077442"/>
    <lineage>
        <taxon>Eukaryota</taxon>
        <taxon>Fungi</taxon>
        <taxon>Dikarya</taxon>
        <taxon>Ascomycota</taxon>
        <taxon>Pezizomycotina</taxon>
        <taxon>Eurotiomycetes</taxon>
        <taxon>Eurotiomycetidae</taxon>
        <taxon>Eurotiales</taxon>
        <taxon>Trichocomaceae</taxon>
        <taxon>Talaromyces</taxon>
        <taxon>Talaromyces sect. Talaromyces</taxon>
    </lineage>
</organism>
<dbReference type="SUPFAM" id="SSF56112">
    <property type="entry name" value="Protein kinase-like (PK-like)"/>
    <property type="match status" value="1"/>
</dbReference>
<keyword evidence="2" id="KW-0808">Transferase</keyword>
<dbReference type="Gene3D" id="1.10.510.10">
    <property type="entry name" value="Transferase(Phosphotransferase) domain 1"/>
    <property type="match status" value="1"/>
</dbReference>
<feature type="domain" description="Protein kinase" evidence="1">
    <location>
        <begin position="115"/>
        <end position="363"/>
    </location>
</feature>
<name>A0A093VU92_TALMA</name>
<dbReference type="PROSITE" id="PS00108">
    <property type="entry name" value="PROTEIN_KINASE_ST"/>
    <property type="match status" value="1"/>
</dbReference>
<dbReference type="EMBL" id="JPOX01000008">
    <property type="protein sequence ID" value="KFX50201.1"/>
    <property type="molecule type" value="Genomic_DNA"/>
</dbReference>
<dbReference type="PANTHER" id="PTHR44167">
    <property type="entry name" value="OVARIAN-SPECIFIC SERINE/THREONINE-PROTEIN KINASE LOK-RELATED"/>
    <property type="match status" value="1"/>
</dbReference>
<comment type="caution">
    <text evidence="2">The sequence shown here is derived from an EMBL/GenBank/DDBJ whole genome shotgun (WGS) entry which is preliminary data.</text>
</comment>
<reference evidence="2" key="1">
    <citation type="journal article" date="2014" name="PLoS Genet.">
        <title>Signature Gene Expression Reveals Novel Clues to the Molecular Mechanisms of Dimorphic Transition in Penicillium marneffei.</title>
        <authorList>
            <person name="Yang E."/>
            <person name="Wang G."/>
            <person name="Cai J."/>
            <person name="Woo P.C."/>
            <person name="Lau S.K."/>
            <person name="Yuen K.-Y."/>
            <person name="Chow W.-N."/>
            <person name="Lin X."/>
        </authorList>
    </citation>
    <scope>NUCLEOTIDE SEQUENCE [LARGE SCALE GENOMIC DNA]</scope>
    <source>
        <strain evidence="2">PM1</strain>
    </source>
</reference>
<keyword evidence="2" id="KW-0418">Kinase</keyword>
<gene>
    <name evidence="2" type="ORF">GQ26_0083370</name>
</gene>